<accession>A0A2S6AD30</accession>
<dbReference type="Proteomes" id="UP000238356">
    <property type="component" value="Unassembled WGS sequence"/>
</dbReference>
<dbReference type="Gene3D" id="3.40.109.10">
    <property type="entry name" value="NADH Oxidase"/>
    <property type="match status" value="1"/>
</dbReference>
<dbReference type="InterPro" id="IPR050627">
    <property type="entry name" value="Nitroreductase/BluB"/>
</dbReference>
<comment type="caution">
    <text evidence="3">The sequence shown here is derived from an EMBL/GenBank/DDBJ whole genome shotgun (WGS) entry which is preliminary data.</text>
</comment>
<feature type="domain" description="Nitroreductase" evidence="2">
    <location>
        <begin position="120"/>
        <end position="301"/>
    </location>
</feature>
<sequence length="323" mass="34899">MIMTRHPDYDTLMTAVDLAVRAPSVHNSQPWLWRIGDDTVQLYADTSRQLRQTDPDQRDLIVSCGAALHHLRVAAAALGWATVVHRLPNPAVPEHLAAVEFRPAPATAEAVGLSRAIPLRHSDRRHYTSWEVPDIHIGSLTAAAAANGVLVRDVVADGERVRLLHAFERAAAAHNADAAYRAELARWSGHHAAPDGVPARSAVAATDASARPFADPRLPEAVVRDIADADHMLMLYTAGDDTVSRLRAGEATSAILLAATTFGLATCPLSEPLEIPEVRAELRTDLLDDSGYPQMIIRTGWAATSSPLSPTPRRPLDDVVTRL</sequence>
<evidence type="ECO:0000256" key="1">
    <source>
        <dbReference type="SAM" id="MobiDB-lite"/>
    </source>
</evidence>
<evidence type="ECO:0000259" key="2">
    <source>
        <dbReference type="Pfam" id="PF00881"/>
    </source>
</evidence>
<reference evidence="3 4" key="1">
    <citation type="submission" date="2018-02" db="EMBL/GenBank/DDBJ databases">
        <title>8 Nocardia nova and 1 Nocardia cyriacigeorgica strain used for evolution to TMP-SMX.</title>
        <authorList>
            <person name="Mehta H."/>
            <person name="Weng J."/>
            <person name="Shamoo Y."/>
        </authorList>
    </citation>
    <scope>NUCLEOTIDE SEQUENCE [LARGE SCALE GENOMIC DNA]</scope>
    <source>
        <strain evidence="3 4">BAA2227</strain>
    </source>
</reference>
<keyword evidence="4" id="KW-1185">Reference proteome</keyword>
<dbReference type="GO" id="GO:0016491">
    <property type="term" value="F:oxidoreductase activity"/>
    <property type="evidence" value="ECO:0007669"/>
    <property type="project" value="InterPro"/>
</dbReference>
<gene>
    <name evidence="3" type="ORF">C5F51_03765</name>
</gene>
<dbReference type="PANTHER" id="PTHR23026:SF123">
    <property type="entry name" value="NAD(P)H NITROREDUCTASE RV3131-RELATED"/>
    <property type="match status" value="1"/>
</dbReference>
<proteinExistence type="predicted"/>
<dbReference type="EMBL" id="PSZD01000002">
    <property type="protein sequence ID" value="PPJ31981.1"/>
    <property type="molecule type" value="Genomic_DNA"/>
</dbReference>
<dbReference type="PANTHER" id="PTHR23026">
    <property type="entry name" value="NADPH NITROREDUCTASE"/>
    <property type="match status" value="1"/>
</dbReference>
<dbReference type="SUPFAM" id="SSF55469">
    <property type="entry name" value="FMN-dependent nitroreductase-like"/>
    <property type="match status" value="2"/>
</dbReference>
<feature type="compositionally biased region" description="Basic and acidic residues" evidence="1">
    <location>
        <begin position="314"/>
        <end position="323"/>
    </location>
</feature>
<name>A0A2S6AD30_9NOCA</name>
<dbReference type="NCBIfam" id="NF047509">
    <property type="entry name" value="Rv3131_FMN_oxido"/>
    <property type="match status" value="1"/>
</dbReference>
<protein>
    <submittedName>
        <fullName evidence="3">NAD(P)H nitroreductase</fullName>
    </submittedName>
</protein>
<organism evidence="3 4">
    <name type="scientific">Nocardia nova</name>
    <dbReference type="NCBI Taxonomy" id="37330"/>
    <lineage>
        <taxon>Bacteria</taxon>
        <taxon>Bacillati</taxon>
        <taxon>Actinomycetota</taxon>
        <taxon>Actinomycetes</taxon>
        <taxon>Mycobacteriales</taxon>
        <taxon>Nocardiaceae</taxon>
        <taxon>Nocardia</taxon>
    </lineage>
</organism>
<feature type="region of interest" description="Disordered" evidence="1">
    <location>
        <begin position="303"/>
        <end position="323"/>
    </location>
</feature>
<evidence type="ECO:0000313" key="3">
    <source>
        <dbReference type="EMBL" id="PPJ31981.1"/>
    </source>
</evidence>
<evidence type="ECO:0000313" key="4">
    <source>
        <dbReference type="Proteomes" id="UP000238356"/>
    </source>
</evidence>
<dbReference type="Pfam" id="PF00881">
    <property type="entry name" value="Nitroreductase"/>
    <property type="match status" value="1"/>
</dbReference>
<dbReference type="InterPro" id="IPR029479">
    <property type="entry name" value="Nitroreductase"/>
</dbReference>
<dbReference type="InterPro" id="IPR000415">
    <property type="entry name" value="Nitroreductase-like"/>
</dbReference>
<dbReference type="AlphaFoldDB" id="A0A2S6AD30"/>